<sequence length="907" mass="106208">MKNIIHFKIGAILLFLIRMIVSDEIQTQNNVVKMSNEKIMIPYKPLYGVPSKCKGQSDYQTIAENYQTCQMDAINKWKIEIQHYYTESLKFCCFVYDVLECETKVLFECDADYSDRNERETRRLFDKSCQPIIANDLCSTKSVDNGQNQIWIYILIGVGIFLTIVSIITCQYKHNQQKNLEKVAMNAYKTEKFKKTYEMESARLVYDKEVKNLDKQRLDNVSRQTISSDGSKTFSSKEKGSTLKKWKNNIKNFFVNPDKKLKKEIKAKIEAESKNDPSFWDEFNKDQEKYKQPTGVVTKTKNFVKKLWPNKEAKNEKLKKEEFIRSEARRQYENIRKNRLESDKMPAGNESMIEEKNTDPLLAEVIKILNQEQDDVYHEMKDIPEPGNIDDAKKYMKKLEDTRKRVRNERNNLDKMLGKVSGIEDQTTGQAKNELLETKVKKDEQTKGLIDKKQIKKAKVIEEITETKTVTEKSIDDQINKKSSKTKTKGSLVDKKRKNLASLKEPKSSEESQTKKIRKFVLSTGKKPKTIARFVNKQKLETIPEEDETPEIPKFVSSESKMPETKPSVADEQKFESQPTEDQTPGIPELVSSENKKPETIASVLDSIKQSTSKPEESQTNEILTKDLSKDKESIMNFDIKMIEKFEQEAINQEFEFEDYIRDMEKIALVNDITITRMENKLDNEEKQFNDRIHTSYNLENPNDRIEIEEKLMNIQQQRNYIEEQKIRLNEMKESIRNEKKYLDEAIIERRENFYNIYNNMQNKKIDDKIQFSNLAVEKKDAETYFEKKLIQNIKPFFVKEFNGQSKLSSSSPTTTTTTQSLNYLIVQYSKTKKKEFYKPIYGVPNKCTKTSDHQTTIEKYRICQINAIDKWKIELQHYSSHNMLCFFSNTHSTPTVGNFAVSYMMP</sequence>
<keyword evidence="3" id="KW-1133">Transmembrane helix</keyword>
<feature type="region of interest" description="Disordered" evidence="2">
    <location>
        <begin position="471"/>
        <end position="597"/>
    </location>
</feature>
<evidence type="ECO:0000313" key="5">
    <source>
        <dbReference type="EMBL" id="KAH9422119.1"/>
    </source>
</evidence>
<feature type="compositionally biased region" description="Basic and acidic residues" evidence="2">
    <location>
        <begin position="561"/>
        <end position="575"/>
    </location>
</feature>
<feature type="signal peptide" evidence="4">
    <location>
        <begin position="1"/>
        <end position="22"/>
    </location>
</feature>
<keyword evidence="4" id="KW-0732">Signal</keyword>
<gene>
    <name evidence="5" type="ORF">DERP_002413</name>
</gene>
<reference evidence="5 6" key="1">
    <citation type="journal article" date="2018" name="J. Allergy Clin. Immunol.">
        <title>High-quality assembly of Dermatophagoides pteronyssinus genome and transcriptome reveals a wide range of novel allergens.</title>
        <authorList>
            <person name="Liu X.Y."/>
            <person name="Yang K.Y."/>
            <person name="Wang M.Q."/>
            <person name="Kwok J.S."/>
            <person name="Zeng X."/>
            <person name="Yang Z."/>
            <person name="Xiao X.J."/>
            <person name="Lau C.P."/>
            <person name="Li Y."/>
            <person name="Huang Z.M."/>
            <person name="Ba J.G."/>
            <person name="Yim A.K."/>
            <person name="Ouyang C.Y."/>
            <person name="Ngai S.M."/>
            <person name="Chan T.F."/>
            <person name="Leung E.L."/>
            <person name="Liu L."/>
            <person name="Liu Z.G."/>
            <person name="Tsui S.K."/>
        </authorList>
    </citation>
    <scope>NUCLEOTIDE SEQUENCE [LARGE SCALE GENOMIC DNA]</scope>
    <source>
        <strain evidence="5">Derp</strain>
    </source>
</reference>
<feature type="coiled-coil region" evidence="1">
    <location>
        <begin position="389"/>
        <end position="419"/>
    </location>
</feature>
<evidence type="ECO:0000256" key="2">
    <source>
        <dbReference type="SAM" id="MobiDB-lite"/>
    </source>
</evidence>
<feature type="coiled-coil region" evidence="1">
    <location>
        <begin position="705"/>
        <end position="749"/>
    </location>
</feature>
<dbReference type="Proteomes" id="UP000887458">
    <property type="component" value="Unassembled WGS sequence"/>
</dbReference>
<accession>A0ABQ8JHM7</accession>
<proteinExistence type="predicted"/>
<feature type="chain" id="PRO_5046303505" evidence="4">
    <location>
        <begin position="23"/>
        <end position="907"/>
    </location>
</feature>
<feature type="compositionally biased region" description="Basic and acidic residues" evidence="2">
    <location>
        <begin position="471"/>
        <end position="480"/>
    </location>
</feature>
<evidence type="ECO:0000313" key="6">
    <source>
        <dbReference type="Proteomes" id="UP000887458"/>
    </source>
</evidence>
<feature type="compositionally biased region" description="Basic and acidic residues" evidence="2">
    <location>
        <begin position="504"/>
        <end position="514"/>
    </location>
</feature>
<protein>
    <submittedName>
        <fullName evidence="5">Uncharacterized protein</fullName>
    </submittedName>
</protein>
<keyword evidence="3" id="KW-0472">Membrane</keyword>
<comment type="caution">
    <text evidence="5">The sequence shown here is derived from an EMBL/GenBank/DDBJ whole genome shotgun (WGS) entry which is preliminary data.</text>
</comment>
<evidence type="ECO:0000256" key="4">
    <source>
        <dbReference type="SAM" id="SignalP"/>
    </source>
</evidence>
<feature type="transmembrane region" description="Helical" evidence="3">
    <location>
        <begin position="150"/>
        <end position="172"/>
    </location>
</feature>
<evidence type="ECO:0000256" key="1">
    <source>
        <dbReference type="SAM" id="Coils"/>
    </source>
</evidence>
<reference evidence="5 6" key="2">
    <citation type="journal article" date="2022" name="Mol. Biol. Evol.">
        <title>Comparative Genomics Reveals Insights into the Divergent Evolution of Astigmatic Mites and Household Pest Adaptations.</title>
        <authorList>
            <person name="Xiong Q."/>
            <person name="Wan A.T."/>
            <person name="Liu X."/>
            <person name="Fung C.S."/>
            <person name="Xiao X."/>
            <person name="Malainual N."/>
            <person name="Hou J."/>
            <person name="Wang L."/>
            <person name="Wang M."/>
            <person name="Yang K.Y."/>
            <person name="Cui Y."/>
            <person name="Leung E.L."/>
            <person name="Nong W."/>
            <person name="Shin S.K."/>
            <person name="Au S.W."/>
            <person name="Jeong K.Y."/>
            <person name="Chew F.T."/>
            <person name="Hui J.H."/>
            <person name="Leung T.F."/>
            <person name="Tungtrongchitr A."/>
            <person name="Zhong N."/>
            <person name="Liu Z."/>
            <person name="Tsui S.K."/>
        </authorList>
    </citation>
    <scope>NUCLEOTIDE SEQUENCE [LARGE SCALE GENOMIC DNA]</scope>
    <source>
        <strain evidence="5">Derp</strain>
    </source>
</reference>
<name>A0ABQ8JHM7_DERPT</name>
<keyword evidence="6" id="KW-1185">Reference proteome</keyword>
<keyword evidence="3" id="KW-0812">Transmembrane</keyword>
<organism evidence="5 6">
    <name type="scientific">Dermatophagoides pteronyssinus</name>
    <name type="common">European house dust mite</name>
    <dbReference type="NCBI Taxonomy" id="6956"/>
    <lineage>
        <taxon>Eukaryota</taxon>
        <taxon>Metazoa</taxon>
        <taxon>Ecdysozoa</taxon>
        <taxon>Arthropoda</taxon>
        <taxon>Chelicerata</taxon>
        <taxon>Arachnida</taxon>
        <taxon>Acari</taxon>
        <taxon>Acariformes</taxon>
        <taxon>Sarcoptiformes</taxon>
        <taxon>Astigmata</taxon>
        <taxon>Psoroptidia</taxon>
        <taxon>Analgoidea</taxon>
        <taxon>Pyroglyphidae</taxon>
        <taxon>Dermatophagoidinae</taxon>
        <taxon>Dermatophagoides</taxon>
    </lineage>
</organism>
<dbReference type="EMBL" id="NJHN03000037">
    <property type="protein sequence ID" value="KAH9422119.1"/>
    <property type="molecule type" value="Genomic_DNA"/>
</dbReference>
<keyword evidence="1" id="KW-0175">Coiled coil</keyword>
<evidence type="ECO:0000256" key="3">
    <source>
        <dbReference type="SAM" id="Phobius"/>
    </source>
</evidence>